<accession>A0ACC0IU50</accession>
<name>A0ACC0IU50_9ERIC</name>
<protein>
    <submittedName>
        <fullName evidence="1">Uncharacterized protein</fullName>
    </submittedName>
</protein>
<proteinExistence type="predicted"/>
<organism evidence="1 2">
    <name type="scientific">Camellia lanceoleosa</name>
    <dbReference type="NCBI Taxonomy" id="1840588"/>
    <lineage>
        <taxon>Eukaryota</taxon>
        <taxon>Viridiplantae</taxon>
        <taxon>Streptophyta</taxon>
        <taxon>Embryophyta</taxon>
        <taxon>Tracheophyta</taxon>
        <taxon>Spermatophyta</taxon>
        <taxon>Magnoliopsida</taxon>
        <taxon>eudicotyledons</taxon>
        <taxon>Gunneridae</taxon>
        <taxon>Pentapetalae</taxon>
        <taxon>asterids</taxon>
        <taxon>Ericales</taxon>
        <taxon>Theaceae</taxon>
        <taxon>Camellia</taxon>
    </lineage>
</organism>
<evidence type="ECO:0000313" key="1">
    <source>
        <dbReference type="EMBL" id="KAI8028467.1"/>
    </source>
</evidence>
<reference evidence="1 2" key="1">
    <citation type="journal article" date="2022" name="Plant J.">
        <title>Chromosome-level genome of Camellia lanceoleosa provides a valuable resource for understanding genome evolution and self-incompatibility.</title>
        <authorList>
            <person name="Gong W."/>
            <person name="Xiao S."/>
            <person name="Wang L."/>
            <person name="Liao Z."/>
            <person name="Chang Y."/>
            <person name="Mo W."/>
            <person name="Hu G."/>
            <person name="Li W."/>
            <person name="Zhao G."/>
            <person name="Zhu H."/>
            <person name="Hu X."/>
            <person name="Ji K."/>
            <person name="Xiang X."/>
            <person name="Song Q."/>
            <person name="Yuan D."/>
            <person name="Jin S."/>
            <person name="Zhang L."/>
        </authorList>
    </citation>
    <scope>NUCLEOTIDE SEQUENCE [LARGE SCALE GENOMIC DNA]</scope>
    <source>
        <strain evidence="1">SQ_2022a</strain>
    </source>
</reference>
<evidence type="ECO:0000313" key="2">
    <source>
        <dbReference type="Proteomes" id="UP001060215"/>
    </source>
</evidence>
<dbReference type="Proteomes" id="UP001060215">
    <property type="component" value="Chromosome 3"/>
</dbReference>
<sequence>MMLHRGNMNPPPLFDDEEEKMRVGLQLVMEFDPPDPFFHPFCQTPPPSISSLSPLPPSSFSSSKLAYMCLTDWIQYHWYAFQVSDDDDNQQFLHNNPRLPFHKDGYDLDSDSEQFLKPILTANLYTVDGTSWVIHNNSLYQFVIHRKDCKREYQLVRIDLANNPMANKLEILPQLPHALAPDVHTLVLAGKFYCLGSLEPPPSPWALAFDPTLNQWESLPNPCPTPPFPYGIYSIFSVAIQVPKPCILVGSPKESVLRRYDVDNKIWVSEEFEIPKTRFFGPDDLMGHALAVDSKLYWYSALHTQSRLIGYDSAKKIWFMGKLKLHDYGQFYVPEDTGPPPPPSFTHLGGDKFCLFWFSVVHPKPTTITDEESSSSSGEEEVKVEVVPRPLNEDSLRIHCLKFRVTDGSRPPKSGIFPLEISSISCQSYLVAEYSTYFCNGLVV</sequence>
<keyword evidence="2" id="KW-1185">Reference proteome</keyword>
<dbReference type="EMBL" id="CM045760">
    <property type="protein sequence ID" value="KAI8028467.1"/>
    <property type="molecule type" value="Genomic_DNA"/>
</dbReference>
<comment type="caution">
    <text evidence="1">The sequence shown here is derived from an EMBL/GenBank/DDBJ whole genome shotgun (WGS) entry which is preliminary data.</text>
</comment>
<gene>
    <name evidence="1" type="ORF">LOK49_LG02G00264</name>
</gene>